<proteinExistence type="predicted"/>
<feature type="transmembrane region" description="Helical" evidence="1">
    <location>
        <begin position="6"/>
        <end position="27"/>
    </location>
</feature>
<keyword evidence="1" id="KW-0472">Membrane</keyword>
<evidence type="ECO:0000256" key="1">
    <source>
        <dbReference type="SAM" id="Phobius"/>
    </source>
</evidence>
<name>A0ABX3Z7E3_9LACO</name>
<keyword evidence="1" id="KW-1133">Transmembrane helix</keyword>
<keyword evidence="1" id="KW-0812">Transmembrane</keyword>
<gene>
    <name evidence="2" type="ORF">B5E59_10130</name>
</gene>
<evidence type="ECO:0000313" key="3">
    <source>
        <dbReference type="Proteomes" id="UP000196293"/>
    </source>
</evidence>
<feature type="transmembrane region" description="Helical" evidence="1">
    <location>
        <begin position="68"/>
        <end position="91"/>
    </location>
</feature>
<dbReference type="EMBL" id="NFLS01000058">
    <property type="protein sequence ID" value="OUQ53237.1"/>
    <property type="molecule type" value="Genomic_DNA"/>
</dbReference>
<accession>A0ABX3Z7E3</accession>
<reference evidence="3" key="1">
    <citation type="submission" date="2017-04" db="EMBL/GenBank/DDBJ databases">
        <title>Function of individual gut microbiota members based on whole genome sequencing of pure cultures obtained from chicken caecum.</title>
        <authorList>
            <person name="Medvecky M."/>
            <person name="Cejkova D."/>
            <person name="Polansky O."/>
            <person name="Karasova D."/>
            <person name="Kubasova T."/>
            <person name="Cizek A."/>
            <person name="Rychlik I."/>
        </authorList>
    </citation>
    <scope>NUCLEOTIDE SEQUENCE [LARGE SCALE GENOMIC DNA]</scope>
    <source>
        <strain evidence="3">An115</strain>
    </source>
</reference>
<evidence type="ECO:0000313" key="2">
    <source>
        <dbReference type="EMBL" id="OUQ53237.1"/>
    </source>
</evidence>
<sequence length="108" mass="12510">MNIRDILKIVLWILFALAVFMIIVGSILDKKKIFNNNRYLTIFKDIASILIIPLLINMLNDDKITFNQFIGCAILIFVLMSLYLCADWLFIPNTSSKNIDNKKLKVLM</sequence>
<keyword evidence="3" id="KW-1185">Reference proteome</keyword>
<protein>
    <submittedName>
        <fullName evidence="2">Uncharacterized protein</fullName>
    </submittedName>
</protein>
<comment type="caution">
    <text evidence="2">The sequence shown here is derived from an EMBL/GenBank/DDBJ whole genome shotgun (WGS) entry which is preliminary data.</text>
</comment>
<organism evidence="2 3">
    <name type="scientific">Lactobacillus gallinarum</name>
    <dbReference type="NCBI Taxonomy" id="52242"/>
    <lineage>
        <taxon>Bacteria</taxon>
        <taxon>Bacillati</taxon>
        <taxon>Bacillota</taxon>
        <taxon>Bacilli</taxon>
        <taxon>Lactobacillales</taxon>
        <taxon>Lactobacillaceae</taxon>
        <taxon>Lactobacillus</taxon>
    </lineage>
</organism>
<dbReference type="RefSeq" id="WP_087176939.1">
    <property type="nucleotide sequence ID" value="NZ_NFLS01000058.1"/>
</dbReference>
<dbReference type="Proteomes" id="UP000196293">
    <property type="component" value="Unassembled WGS sequence"/>
</dbReference>
<feature type="transmembrane region" description="Helical" evidence="1">
    <location>
        <begin position="39"/>
        <end position="56"/>
    </location>
</feature>